<evidence type="ECO:0000313" key="1">
    <source>
        <dbReference type="EMBL" id="PRP91170.1"/>
    </source>
</evidence>
<dbReference type="Proteomes" id="UP000237968">
    <property type="component" value="Unassembled WGS sequence"/>
</dbReference>
<proteinExistence type="predicted"/>
<comment type="caution">
    <text evidence="1">The sequence shown here is derived from an EMBL/GenBank/DDBJ whole genome shotgun (WGS) entry which is preliminary data.</text>
</comment>
<reference evidence="1 2" key="1">
    <citation type="submission" date="2018-03" db="EMBL/GenBank/DDBJ databases">
        <title>Draft Genome Sequences of the Obligatory Marine Myxobacteria Enhygromyxa salina SWB005.</title>
        <authorList>
            <person name="Poehlein A."/>
            <person name="Moghaddam J.A."/>
            <person name="Harms H."/>
            <person name="Alanjari M."/>
            <person name="Koenig G.M."/>
            <person name="Daniel R."/>
            <person name="Schaeberle T.F."/>
        </authorList>
    </citation>
    <scope>NUCLEOTIDE SEQUENCE [LARGE SCALE GENOMIC DNA]</scope>
    <source>
        <strain evidence="1 2">SWB005</strain>
    </source>
</reference>
<protein>
    <submittedName>
        <fullName evidence="1">Uncharacterized protein</fullName>
    </submittedName>
</protein>
<name>A0A2S9XEI8_9BACT</name>
<accession>A0A2S9XEI8</accession>
<keyword evidence="2" id="KW-1185">Reference proteome</keyword>
<sequence length="65" mass="7230">MRINLLADPHGRGMMRQSIAGRHGARWVEANLEAIELIERKAYNRGDLGENLALAFGFPARIAVD</sequence>
<gene>
    <name evidence="1" type="ORF">ENSA5_57870</name>
</gene>
<dbReference type="RefSeq" id="WP_106394994.1">
    <property type="nucleotide sequence ID" value="NZ_PVNK01000254.1"/>
</dbReference>
<organism evidence="1 2">
    <name type="scientific">Enhygromyxa salina</name>
    <dbReference type="NCBI Taxonomy" id="215803"/>
    <lineage>
        <taxon>Bacteria</taxon>
        <taxon>Pseudomonadati</taxon>
        <taxon>Myxococcota</taxon>
        <taxon>Polyangia</taxon>
        <taxon>Nannocystales</taxon>
        <taxon>Nannocystaceae</taxon>
        <taxon>Enhygromyxa</taxon>
    </lineage>
</organism>
<evidence type="ECO:0000313" key="2">
    <source>
        <dbReference type="Proteomes" id="UP000237968"/>
    </source>
</evidence>
<dbReference type="EMBL" id="PVNK01000254">
    <property type="protein sequence ID" value="PRP91170.1"/>
    <property type="molecule type" value="Genomic_DNA"/>
</dbReference>
<dbReference type="AlphaFoldDB" id="A0A2S9XEI8"/>